<dbReference type="RefSeq" id="XP_008026348.1">
    <property type="nucleotide sequence ID" value="XM_008028157.1"/>
</dbReference>
<dbReference type="HOGENOM" id="CLU_537449_0_0_1"/>
<dbReference type="GeneID" id="19398166"/>
<dbReference type="PANTHER" id="PTHR33048:SF47">
    <property type="entry name" value="INTEGRAL MEMBRANE PROTEIN-RELATED"/>
    <property type="match status" value="1"/>
</dbReference>
<dbReference type="OrthoDB" id="5022096at2759"/>
<feature type="transmembrane region" description="Helical" evidence="6">
    <location>
        <begin position="136"/>
        <end position="154"/>
    </location>
</feature>
<evidence type="ECO:0000256" key="3">
    <source>
        <dbReference type="ARBA" id="ARBA00022989"/>
    </source>
</evidence>
<keyword evidence="4 6" id="KW-0472">Membrane</keyword>
<dbReference type="STRING" id="671987.R0JYW0"/>
<feature type="transmembrane region" description="Helical" evidence="6">
    <location>
        <begin position="25"/>
        <end position="43"/>
    </location>
</feature>
<gene>
    <name evidence="8" type="ORF">SETTUDRAFT_161560</name>
</gene>
<comment type="subcellular location">
    <subcellularLocation>
        <location evidence="1">Membrane</location>
        <topology evidence="1">Multi-pass membrane protein</topology>
    </subcellularLocation>
</comment>
<name>R0JYW0_EXST2</name>
<keyword evidence="3 6" id="KW-1133">Transmembrane helix</keyword>
<dbReference type="InterPro" id="IPR052337">
    <property type="entry name" value="SAT4-like"/>
</dbReference>
<evidence type="ECO:0000256" key="4">
    <source>
        <dbReference type="ARBA" id="ARBA00023136"/>
    </source>
</evidence>
<feature type="transmembrane region" description="Helical" evidence="6">
    <location>
        <begin position="64"/>
        <end position="84"/>
    </location>
</feature>
<evidence type="ECO:0000259" key="7">
    <source>
        <dbReference type="Pfam" id="PF20684"/>
    </source>
</evidence>
<feature type="domain" description="Rhodopsin" evidence="7">
    <location>
        <begin position="43"/>
        <end position="291"/>
    </location>
</feature>
<evidence type="ECO:0000256" key="5">
    <source>
        <dbReference type="ARBA" id="ARBA00038359"/>
    </source>
</evidence>
<dbReference type="AlphaFoldDB" id="R0JYW0"/>
<dbReference type="GO" id="GO:0016020">
    <property type="term" value="C:membrane"/>
    <property type="evidence" value="ECO:0007669"/>
    <property type="project" value="UniProtKB-SubCell"/>
</dbReference>
<sequence length="508" mass="56080">MSGVVGAASPSALPHASLANDHGPLHLAVVVTLVLIALLVYSLRVYTRARLFHAFDFDDALMSLAALCVVGVFITFTGVVELGLGLKGGNATSASKSTQMGPWIWALQSVHIFGLGLVKLSAAFKLLPASNFRSHPYAHVIRGVLIIGLIFLVFWHTLEWFISILVYCIPLVAAWDLAYGEDARCMSSSESQHWAMANHSINAITSHLISLLAFSAAISYSFKIGVKLYLVVIAAMALFSCAISIVRSRMVATSWAQIGDRGKYDLSLMTWGAIELLIAMIAVNLGALLPLRRAFQTPSASEAPRAVPKISGPVAGSAVHVSHGDVDSIFSIDPTANNDKSQSRPNKRYSTQTIMYRPNTAYFPAGYDESGITRFHDDESNLDFDIESPSTRSKRKLTKPFPLSRFSGSTTFTHDTRRTSDWSQFSGFTYYSHNSLHDFGNTKENTGETVISATELDDISRSFGVWHEVDQREEIHVVSENDEEERQHRRFPTIFLEDDSKYVYSQRV</sequence>
<reference evidence="8 9" key="1">
    <citation type="journal article" date="2012" name="PLoS Pathog.">
        <title>Diverse lifestyles and strategies of plant pathogenesis encoded in the genomes of eighteen Dothideomycetes fungi.</title>
        <authorList>
            <person name="Ohm R.A."/>
            <person name="Feau N."/>
            <person name="Henrissat B."/>
            <person name="Schoch C.L."/>
            <person name="Horwitz B.A."/>
            <person name="Barry K.W."/>
            <person name="Condon B.J."/>
            <person name="Copeland A.C."/>
            <person name="Dhillon B."/>
            <person name="Glaser F."/>
            <person name="Hesse C.N."/>
            <person name="Kosti I."/>
            <person name="LaButti K."/>
            <person name="Lindquist E.A."/>
            <person name="Lucas S."/>
            <person name="Salamov A.A."/>
            <person name="Bradshaw R.E."/>
            <person name="Ciuffetti L."/>
            <person name="Hamelin R.C."/>
            <person name="Kema G.H.J."/>
            <person name="Lawrence C."/>
            <person name="Scott J.A."/>
            <person name="Spatafora J.W."/>
            <person name="Turgeon B.G."/>
            <person name="de Wit P.J.G.M."/>
            <person name="Zhong S."/>
            <person name="Goodwin S.B."/>
            <person name="Grigoriev I.V."/>
        </authorList>
    </citation>
    <scope>NUCLEOTIDE SEQUENCE [LARGE SCALE GENOMIC DNA]</scope>
    <source>
        <strain evidence="9">28A</strain>
    </source>
</reference>
<protein>
    <recommendedName>
        <fullName evidence="7">Rhodopsin domain-containing protein</fullName>
    </recommendedName>
</protein>
<dbReference type="Pfam" id="PF20684">
    <property type="entry name" value="Fung_rhodopsin"/>
    <property type="match status" value="1"/>
</dbReference>
<keyword evidence="9" id="KW-1185">Reference proteome</keyword>
<accession>R0JYW0</accession>
<keyword evidence="2 6" id="KW-0812">Transmembrane</keyword>
<feature type="transmembrane region" description="Helical" evidence="6">
    <location>
        <begin position="104"/>
        <end position="124"/>
    </location>
</feature>
<evidence type="ECO:0000256" key="2">
    <source>
        <dbReference type="ARBA" id="ARBA00022692"/>
    </source>
</evidence>
<dbReference type="Proteomes" id="UP000016935">
    <property type="component" value="Unassembled WGS sequence"/>
</dbReference>
<dbReference type="InterPro" id="IPR049326">
    <property type="entry name" value="Rhodopsin_dom_fungi"/>
</dbReference>
<evidence type="ECO:0000313" key="8">
    <source>
        <dbReference type="EMBL" id="EOA86073.1"/>
    </source>
</evidence>
<dbReference type="eggNOG" id="ENOG502RQAB">
    <property type="taxonomic scope" value="Eukaryota"/>
</dbReference>
<evidence type="ECO:0000313" key="9">
    <source>
        <dbReference type="Proteomes" id="UP000016935"/>
    </source>
</evidence>
<feature type="transmembrane region" description="Helical" evidence="6">
    <location>
        <begin position="160"/>
        <end position="179"/>
    </location>
</feature>
<reference evidence="8 9" key="2">
    <citation type="journal article" date="2013" name="PLoS Genet.">
        <title>Comparative genome structure, secondary metabolite, and effector coding capacity across Cochliobolus pathogens.</title>
        <authorList>
            <person name="Condon B.J."/>
            <person name="Leng Y."/>
            <person name="Wu D."/>
            <person name="Bushley K.E."/>
            <person name="Ohm R.A."/>
            <person name="Otillar R."/>
            <person name="Martin J."/>
            <person name="Schackwitz W."/>
            <person name="Grimwood J."/>
            <person name="MohdZainudin N."/>
            <person name="Xue C."/>
            <person name="Wang R."/>
            <person name="Manning V.A."/>
            <person name="Dhillon B."/>
            <person name="Tu Z.J."/>
            <person name="Steffenson B.J."/>
            <person name="Salamov A."/>
            <person name="Sun H."/>
            <person name="Lowry S."/>
            <person name="LaButti K."/>
            <person name="Han J."/>
            <person name="Copeland A."/>
            <person name="Lindquist E."/>
            <person name="Barry K."/>
            <person name="Schmutz J."/>
            <person name="Baker S.E."/>
            <person name="Ciuffetti L.M."/>
            <person name="Grigoriev I.V."/>
            <person name="Zhong S."/>
            <person name="Turgeon B.G."/>
        </authorList>
    </citation>
    <scope>NUCLEOTIDE SEQUENCE [LARGE SCALE GENOMIC DNA]</scope>
    <source>
        <strain evidence="9">28A</strain>
    </source>
</reference>
<evidence type="ECO:0000256" key="1">
    <source>
        <dbReference type="ARBA" id="ARBA00004141"/>
    </source>
</evidence>
<proteinExistence type="inferred from homology"/>
<feature type="transmembrane region" description="Helical" evidence="6">
    <location>
        <begin position="228"/>
        <end position="246"/>
    </location>
</feature>
<comment type="similarity">
    <text evidence="5">Belongs to the SAT4 family.</text>
</comment>
<dbReference type="PANTHER" id="PTHR33048">
    <property type="entry name" value="PTH11-LIKE INTEGRAL MEMBRANE PROTEIN (AFU_ORTHOLOGUE AFUA_5G11245)"/>
    <property type="match status" value="1"/>
</dbReference>
<dbReference type="EMBL" id="KB908615">
    <property type="protein sequence ID" value="EOA86073.1"/>
    <property type="molecule type" value="Genomic_DNA"/>
</dbReference>
<evidence type="ECO:0000256" key="6">
    <source>
        <dbReference type="SAM" id="Phobius"/>
    </source>
</evidence>
<organism evidence="8 9">
    <name type="scientific">Exserohilum turcicum (strain 28A)</name>
    <name type="common">Northern leaf blight fungus</name>
    <name type="synonym">Setosphaeria turcica</name>
    <dbReference type="NCBI Taxonomy" id="671987"/>
    <lineage>
        <taxon>Eukaryota</taxon>
        <taxon>Fungi</taxon>
        <taxon>Dikarya</taxon>
        <taxon>Ascomycota</taxon>
        <taxon>Pezizomycotina</taxon>
        <taxon>Dothideomycetes</taxon>
        <taxon>Pleosporomycetidae</taxon>
        <taxon>Pleosporales</taxon>
        <taxon>Pleosporineae</taxon>
        <taxon>Pleosporaceae</taxon>
        <taxon>Exserohilum</taxon>
    </lineage>
</organism>
<feature type="transmembrane region" description="Helical" evidence="6">
    <location>
        <begin position="200"/>
        <end position="222"/>
    </location>
</feature>
<feature type="transmembrane region" description="Helical" evidence="6">
    <location>
        <begin position="266"/>
        <end position="289"/>
    </location>
</feature>